<evidence type="ECO:0000313" key="7">
    <source>
        <dbReference type="Proteomes" id="UP000469185"/>
    </source>
</evidence>
<dbReference type="PANTHER" id="PTHR33798">
    <property type="entry name" value="FLAVOPROTEIN OXYGENASE"/>
    <property type="match status" value="1"/>
</dbReference>
<dbReference type="GO" id="GO:0016646">
    <property type="term" value="F:oxidoreductase activity, acting on the CH-NH group of donors, NAD or NADP as acceptor"/>
    <property type="evidence" value="ECO:0007669"/>
    <property type="project" value="UniProtKB-ARBA"/>
</dbReference>
<evidence type="ECO:0000256" key="2">
    <source>
        <dbReference type="ARBA" id="ARBA00022630"/>
    </source>
</evidence>
<sequence length="216" mass="22987">MTRLLIDPSAALPQTTRRLLFGSVNPRPIAWTSTISASGIRNLAPFSFFTVVSTAPPMVSITIERHDDGREKDSLLNIRSTGEFAVNVVTAGMAAQMCTTSAEHPSEVDEFDLAGVAARPAHRIGAPLVADAPISLECELERIIQPGGDAVVIGRVVLWHVDAAIVDGEHHVDVLRWQPMGRVGASFSPVERIIDSLGEFASPAVAAHDDVPAVIG</sequence>
<dbReference type="Gene3D" id="2.30.110.10">
    <property type="entry name" value="Electron Transport, Fmn-binding Protein, Chain A"/>
    <property type="match status" value="1"/>
</dbReference>
<feature type="domain" description="Flavin reductase like" evidence="5">
    <location>
        <begin position="22"/>
        <end position="172"/>
    </location>
</feature>
<evidence type="ECO:0000256" key="4">
    <source>
        <dbReference type="ARBA" id="ARBA00038054"/>
    </source>
</evidence>
<comment type="similarity">
    <text evidence="4">Belongs to the flavoredoxin family.</text>
</comment>
<dbReference type="SMART" id="SM00903">
    <property type="entry name" value="Flavin_Reduct"/>
    <property type="match status" value="1"/>
</dbReference>
<dbReference type="SUPFAM" id="SSF50475">
    <property type="entry name" value="FMN-binding split barrel"/>
    <property type="match status" value="1"/>
</dbReference>
<dbReference type="RefSeq" id="WP_163820688.1">
    <property type="nucleotide sequence ID" value="NZ_JAAGOB010000014.1"/>
</dbReference>
<comment type="cofactor">
    <cofactor evidence="1">
        <name>FMN</name>
        <dbReference type="ChEBI" id="CHEBI:58210"/>
    </cofactor>
</comment>
<comment type="caution">
    <text evidence="6">The sequence shown here is derived from an EMBL/GenBank/DDBJ whole genome shotgun (WGS) entry which is preliminary data.</text>
</comment>
<dbReference type="PANTHER" id="PTHR33798:SF5">
    <property type="entry name" value="FLAVIN REDUCTASE LIKE DOMAIN-CONTAINING PROTEIN"/>
    <property type="match status" value="1"/>
</dbReference>
<gene>
    <name evidence="6" type="ORF">G1H11_21600</name>
</gene>
<dbReference type="EMBL" id="JAAGOB010000014">
    <property type="protein sequence ID" value="NED97898.1"/>
    <property type="molecule type" value="Genomic_DNA"/>
</dbReference>
<keyword evidence="7" id="KW-1185">Reference proteome</keyword>
<organism evidence="6 7">
    <name type="scientific">Phytoactinopolyspora alkaliphila</name>
    <dbReference type="NCBI Taxonomy" id="1783498"/>
    <lineage>
        <taxon>Bacteria</taxon>
        <taxon>Bacillati</taxon>
        <taxon>Actinomycetota</taxon>
        <taxon>Actinomycetes</taxon>
        <taxon>Jiangellales</taxon>
        <taxon>Jiangellaceae</taxon>
        <taxon>Phytoactinopolyspora</taxon>
    </lineage>
</organism>
<evidence type="ECO:0000256" key="1">
    <source>
        <dbReference type="ARBA" id="ARBA00001917"/>
    </source>
</evidence>
<evidence type="ECO:0000256" key="3">
    <source>
        <dbReference type="ARBA" id="ARBA00022643"/>
    </source>
</evidence>
<proteinExistence type="inferred from homology"/>
<keyword evidence="3" id="KW-0288">FMN</keyword>
<keyword evidence="2" id="KW-0285">Flavoprotein</keyword>
<dbReference type="Proteomes" id="UP000469185">
    <property type="component" value="Unassembled WGS sequence"/>
</dbReference>
<accession>A0A6N9YSU2</accession>
<dbReference type="Pfam" id="PF01613">
    <property type="entry name" value="Flavin_Reduct"/>
    <property type="match status" value="1"/>
</dbReference>
<reference evidence="6 7" key="1">
    <citation type="submission" date="2020-02" db="EMBL/GenBank/DDBJ databases">
        <authorList>
            <person name="Li X.-J."/>
            <person name="Feng X.-M."/>
        </authorList>
    </citation>
    <scope>NUCLEOTIDE SEQUENCE [LARGE SCALE GENOMIC DNA]</scope>
    <source>
        <strain evidence="6 7">CGMCC 4.7225</strain>
    </source>
</reference>
<dbReference type="AlphaFoldDB" id="A0A6N9YSU2"/>
<name>A0A6N9YSU2_9ACTN</name>
<evidence type="ECO:0000313" key="6">
    <source>
        <dbReference type="EMBL" id="NED97898.1"/>
    </source>
</evidence>
<dbReference type="InterPro" id="IPR002563">
    <property type="entry name" value="Flavin_Rdtase-like_dom"/>
</dbReference>
<protein>
    <submittedName>
        <fullName evidence="6">Flavin reductase family protein</fullName>
    </submittedName>
</protein>
<dbReference type="GO" id="GO:0010181">
    <property type="term" value="F:FMN binding"/>
    <property type="evidence" value="ECO:0007669"/>
    <property type="project" value="InterPro"/>
</dbReference>
<evidence type="ECO:0000259" key="5">
    <source>
        <dbReference type="SMART" id="SM00903"/>
    </source>
</evidence>
<dbReference type="InterPro" id="IPR012349">
    <property type="entry name" value="Split_barrel_FMN-bd"/>
</dbReference>